<evidence type="ECO:0000256" key="7">
    <source>
        <dbReference type="ARBA" id="ARBA00022840"/>
    </source>
</evidence>
<feature type="signal peptide" evidence="11">
    <location>
        <begin position="1"/>
        <end position="17"/>
    </location>
</feature>
<dbReference type="InterPro" id="IPR055414">
    <property type="entry name" value="LRR_R13L4/SHOC2-like"/>
</dbReference>
<evidence type="ECO:0000256" key="4">
    <source>
        <dbReference type="ARBA" id="ARBA00022737"/>
    </source>
</evidence>
<evidence type="ECO:0000256" key="3">
    <source>
        <dbReference type="ARBA" id="ARBA00022679"/>
    </source>
</evidence>
<dbReference type="Gene3D" id="3.80.10.10">
    <property type="entry name" value="Ribonuclease Inhibitor"/>
    <property type="match status" value="2"/>
</dbReference>
<comment type="catalytic activity">
    <reaction evidence="10">
        <text>L-seryl-[protein] + ATP = O-phospho-L-seryl-[protein] + ADP + H(+)</text>
        <dbReference type="Rhea" id="RHEA:17989"/>
        <dbReference type="Rhea" id="RHEA-COMP:9863"/>
        <dbReference type="Rhea" id="RHEA-COMP:11604"/>
        <dbReference type="ChEBI" id="CHEBI:15378"/>
        <dbReference type="ChEBI" id="CHEBI:29999"/>
        <dbReference type="ChEBI" id="CHEBI:30616"/>
        <dbReference type="ChEBI" id="CHEBI:83421"/>
        <dbReference type="ChEBI" id="CHEBI:456216"/>
        <dbReference type="EC" id="2.7.11.1"/>
    </reaction>
</comment>
<keyword evidence="7" id="KW-0067">ATP-binding</keyword>
<dbReference type="SUPFAM" id="SSF52540">
    <property type="entry name" value="P-loop containing nucleoside triphosphate hydrolases"/>
    <property type="match status" value="1"/>
</dbReference>
<reference evidence="13" key="1">
    <citation type="journal article" date="2023" name="Mol. Biol. Evol.">
        <title>Third-Generation Sequencing Reveals the Adaptive Role of the Epigenome in Three Deep-Sea Polychaetes.</title>
        <authorList>
            <person name="Perez M."/>
            <person name="Aroh O."/>
            <person name="Sun Y."/>
            <person name="Lan Y."/>
            <person name="Juniper S.K."/>
            <person name="Young C.R."/>
            <person name="Angers B."/>
            <person name="Qian P.Y."/>
        </authorList>
    </citation>
    <scope>NUCLEOTIDE SEQUENCE</scope>
    <source>
        <strain evidence="13">R07B-5</strain>
    </source>
</reference>
<dbReference type="InterPro" id="IPR036388">
    <property type="entry name" value="WH-like_DNA-bd_sf"/>
</dbReference>
<evidence type="ECO:0000256" key="11">
    <source>
        <dbReference type="SAM" id="SignalP"/>
    </source>
</evidence>
<dbReference type="Gene3D" id="3.30.70.1390">
    <property type="entry name" value="ROC domain from the Parkinson's disease-associated leucine-rich repeat kinase 2"/>
    <property type="match status" value="1"/>
</dbReference>
<evidence type="ECO:0000256" key="6">
    <source>
        <dbReference type="ARBA" id="ARBA00022777"/>
    </source>
</evidence>
<evidence type="ECO:0000256" key="5">
    <source>
        <dbReference type="ARBA" id="ARBA00022741"/>
    </source>
</evidence>
<dbReference type="GO" id="GO:0007165">
    <property type="term" value="P:signal transduction"/>
    <property type="evidence" value="ECO:0007669"/>
    <property type="project" value="InterPro"/>
</dbReference>
<dbReference type="PROSITE" id="PS51424">
    <property type="entry name" value="ROC"/>
    <property type="match status" value="1"/>
</dbReference>
<dbReference type="Gene3D" id="3.40.50.10140">
    <property type="entry name" value="Toll/interleukin-1 receptor homology (TIR) domain"/>
    <property type="match status" value="1"/>
</dbReference>
<dbReference type="EC" id="2.7.11.1" evidence="1"/>
<evidence type="ECO:0000256" key="1">
    <source>
        <dbReference type="ARBA" id="ARBA00012513"/>
    </source>
</evidence>
<dbReference type="InterPro" id="IPR032675">
    <property type="entry name" value="LRR_dom_sf"/>
</dbReference>
<dbReference type="PRINTS" id="PR00449">
    <property type="entry name" value="RASTRNSFRMNG"/>
</dbReference>
<dbReference type="Pfam" id="PF08477">
    <property type="entry name" value="Roc"/>
    <property type="match status" value="1"/>
</dbReference>
<comment type="caution">
    <text evidence="13">The sequence shown here is derived from an EMBL/GenBank/DDBJ whole genome shotgun (WGS) entry which is preliminary data.</text>
</comment>
<evidence type="ECO:0000256" key="10">
    <source>
        <dbReference type="ARBA" id="ARBA00048679"/>
    </source>
</evidence>
<dbReference type="Gene3D" id="3.30.310.200">
    <property type="match status" value="1"/>
</dbReference>
<dbReference type="InterPro" id="IPR035897">
    <property type="entry name" value="Toll_tir_struct_dom_sf"/>
</dbReference>
<dbReference type="InterPro" id="IPR027417">
    <property type="entry name" value="P-loop_NTPase"/>
</dbReference>
<keyword evidence="11" id="KW-0732">Signal</keyword>
<feature type="chain" id="PRO_5042141832" description="non-specific serine/threonine protein kinase" evidence="11">
    <location>
        <begin position="18"/>
        <end position="1880"/>
    </location>
</feature>
<keyword evidence="4" id="KW-0677">Repeat</keyword>
<dbReference type="Pfam" id="PF13676">
    <property type="entry name" value="TIR_2"/>
    <property type="match status" value="1"/>
</dbReference>
<evidence type="ECO:0000313" key="14">
    <source>
        <dbReference type="Proteomes" id="UP001209878"/>
    </source>
</evidence>
<comment type="catalytic activity">
    <reaction evidence="9">
        <text>L-threonyl-[protein] + ATP = O-phospho-L-threonyl-[protein] + ADP + H(+)</text>
        <dbReference type="Rhea" id="RHEA:46608"/>
        <dbReference type="Rhea" id="RHEA-COMP:11060"/>
        <dbReference type="Rhea" id="RHEA-COMP:11605"/>
        <dbReference type="ChEBI" id="CHEBI:15378"/>
        <dbReference type="ChEBI" id="CHEBI:30013"/>
        <dbReference type="ChEBI" id="CHEBI:30616"/>
        <dbReference type="ChEBI" id="CHEBI:61977"/>
        <dbReference type="ChEBI" id="CHEBI:456216"/>
        <dbReference type="EC" id="2.7.11.1"/>
    </reaction>
</comment>
<feature type="domain" description="Roc" evidence="12">
    <location>
        <begin position="686"/>
        <end position="858"/>
    </location>
</feature>
<dbReference type="Pfam" id="PF23598">
    <property type="entry name" value="LRR_14"/>
    <property type="match status" value="1"/>
</dbReference>
<dbReference type="GO" id="GO:0016301">
    <property type="term" value="F:kinase activity"/>
    <property type="evidence" value="ECO:0007669"/>
    <property type="project" value="UniProtKB-KW"/>
</dbReference>
<gene>
    <name evidence="13" type="ORF">NP493_1052g00015</name>
</gene>
<dbReference type="Gene3D" id="3.40.50.300">
    <property type="entry name" value="P-loop containing nucleotide triphosphate hydrolases"/>
    <property type="match status" value="1"/>
</dbReference>
<dbReference type="GO" id="GO:0009966">
    <property type="term" value="P:regulation of signal transduction"/>
    <property type="evidence" value="ECO:0007669"/>
    <property type="project" value="UniProtKB-ARBA"/>
</dbReference>
<dbReference type="Proteomes" id="UP001209878">
    <property type="component" value="Unassembled WGS sequence"/>
</dbReference>
<dbReference type="EMBL" id="JAODUO010001049">
    <property type="protein sequence ID" value="KAK2171589.1"/>
    <property type="molecule type" value="Genomic_DNA"/>
</dbReference>
<evidence type="ECO:0000313" key="13">
    <source>
        <dbReference type="EMBL" id="KAK2171589.1"/>
    </source>
</evidence>
<dbReference type="GO" id="GO:0005524">
    <property type="term" value="F:ATP binding"/>
    <property type="evidence" value="ECO:0007669"/>
    <property type="project" value="UniProtKB-KW"/>
</dbReference>
<proteinExistence type="predicted"/>
<keyword evidence="3" id="KW-0808">Transferase</keyword>
<evidence type="ECO:0000256" key="2">
    <source>
        <dbReference type="ARBA" id="ARBA00022614"/>
    </source>
</evidence>
<evidence type="ECO:0000256" key="9">
    <source>
        <dbReference type="ARBA" id="ARBA00047899"/>
    </source>
</evidence>
<dbReference type="Pfam" id="PF25497">
    <property type="entry name" value="COR-B"/>
    <property type="match status" value="1"/>
</dbReference>
<dbReference type="Pfam" id="PF16095">
    <property type="entry name" value="COR-A"/>
    <property type="match status" value="1"/>
</dbReference>
<dbReference type="PANTHER" id="PTHR47508">
    <property type="entry name" value="SAM DOMAIN-CONTAINING PROTEIN-RELATED"/>
    <property type="match status" value="1"/>
</dbReference>
<dbReference type="PANTHER" id="PTHR47508:SF1">
    <property type="entry name" value="NON-SPECIFIC SERINE_THREONINE PROTEIN KINASE"/>
    <property type="match status" value="1"/>
</dbReference>
<protein>
    <recommendedName>
        <fullName evidence="1">non-specific serine/threonine protein kinase</fullName>
        <ecNumber evidence="1">2.7.11.1</ecNumber>
    </recommendedName>
</protein>
<keyword evidence="8" id="KW-0342">GTP-binding</keyword>
<dbReference type="SMART" id="SM00369">
    <property type="entry name" value="LRR_TYP"/>
    <property type="match status" value="4"/>
</dbReference>
<dbReference type="SUPFAM" id="SSF52200">
    <property type="entry name" value="Toll/Interleukin receptor TIR domain"/>
    <property type="match status" value="1"/>
</dbReference>
<sequence>MKVVVCFLLFIPSTCLAGNEAHLKGEKLKVLWTDIEDSEIHRDAEELWKEASAAKKKTYNRVLTFEAEEHLVYVDNLDPSLVPLTSAGPPAQASYCLEVRKNGICVNEYYIPRTDYHLVIEGSTLPLVSFPKLPTWDGPKEQGIDTSYICVFLPGELSSRSVLLYPSLRDLAPPGGLVVHQLCKSFDMKSLQYSETVYNCLHFINAKGVVPVVPIPTEYIVGDLVAAWAYAELSTSELMLPSFDQLLGPVASSVTRRQAENAFQYIISRYTALCHLSSIKHGGLPMMPCHTNHASAIQRCLPPTLDFDGNSSIYSSSGFDDDDFEFKDPTKLIGGLCKAHDNMKLVAELRHGKFDLSLVEPYGELLSILTYDIQDIKELPDELPTTMNHLEVLELHSAKALQTFPANVGIMKRLKKLQLKENHLSILPPAIGECTMLEDLIIYRSYIEELPASLVQCQHLHRLTAHTMLLSKLPEGFGKLPHLVELNLSSNPLQGLPRGFGELPSLKILKLSGVPWMEHKQYDLGQYEKWHKKHPQNSKVLSEEVMLALFDKCDKDKTGELNDKQMAALNAHLFYMVPRIGHKSQDGATAGSLPDEIFQLRHLEELELQYQAITTISSRIGQLRSLRSLNLSHCLRLESLPGALGELPNLQSLGLKGCATLTTPPVEVVSHGVDAVIAYLKKLAAGSTENWRTKLMLVGLGGAGKTSLLRALMDKDHKTRPLRKEDITDGIDITKWTVQRDNISITYSTWDFAGQTVYYNTHQFFLSQRAVYLLLWTVRLGYEHAGLDFWLSSIQSHAPKAPIFVIGTHCDQVEKIDLPKSKLLKLYPQIKGFHFVSCTEGSGIAELETAIVDATLRESYMGEKVPTVYLKLEEKILVERKEGSGVIEWVKMRQLALQSGISEEKEIKSAVQFLHDLGTVQYFDNDFLKDHIVISPQWIVDVMACIVSVKDSPIKDGYFRHSDIGQVWSTYPCHLHHWLLRLTEEFDLTFPLPDQPVNIVPCLLPQTEPDFSFLAEGDPSTMKETIMLYKFAYLPAGLFNRAQVRLFQFTNGEMIWKHGSLLTKNSNRALVHQQSEKELMVRVRGPRPENFLFLLHEVLEALIAESFQGVSYDFLIPCPDCLHTFGINDPCMFPASLIKLATDKNVPFLQCHKHFHTMSMPILQESLPPENSGDLDAQMSDNMRILNELRQDLSQDLFISFHPSNVPEEKGDCVNPLDVVADLEAAGYTCWKRELTESNPHDRMIALKDAKLLVVFMSSEYEQDEAHRTTFVYAKDVLQKPFVIVTVGDDAWKDTELGCAIGPQEIYVNMKHVRLYNQKLEELKTIVKRKLASLQKDGMPLPCFVSYSWSNSRSAVSRGTRHIEGALGAGDPRKIKEFLESKGIPCWLDIEQVGQSGLYRDISLGIKEASVIVACISDQYANSVNCMMELRFATCRLNKPVVFVVVGTGDEWLYGELGMLIERSRAPIVNLQHEGSDPGCESLATLVQEKVEEAERMLEQRLPQKSASAPAAVITMSFHEEYELTQRKFLRHVSMLLVGADTSLYPRLFLIDFSRRAEGRYQRSESHASAASTLGQTVTDMRHVSWRDGGRSLDTASTDWVRQTLTVKLLCEHDKGWHCAKQELPLAGMSTNEKVKLVESSAAFLARILILMKHSGINLNCMMGNDGDSFVYFVNKHAKESTEDFANAYNSLWKELRARDTSRTMGGLRRCHLPTGQIRWLCRVHSEVAHIRVLSSDVAMAKEHKPMLDEKDRLMSGYINEYANAIEQWPALSAEEKNKLLSASKHRIAPKLKISTAQKKLLKVPQTSTTVDDLDGNENPDFARTLPLGKVASRPVTPKLSATLSWPGLTHEVVSKEMLRQQAAARFGLQQQTSAACVIL</sequence>
<dbReference type="InterPro" id="IPR032171">
    <property type="entry name" value="COR-A"/>
</dbReference>
<keyword evidence="2" id="KW-0433">Leucine-rich repeat</keyword>
<dbReference type="InterPro" id="IPR003591">
    <property type="entry name" value="Leu-rich_rpt_typical-subtyp"/>
</dbReference>
<organism evidence="13 14">
    <name type="scientific">Ridgeia piscesae</name>
    <name type="common">Tubeworm</name>
    <dbReference type="NCBI Taxonomy" id="27915"/>
    <lineage>
        <taxon>Eukaryota</taxon>
        <taxon>Metazoa</taxon>
        <taxon>Spiralia</taxon>
        <taxon>Lophotrochozoa</taxon>
        <taxon>Annelida</taxon>
        <taxon>Polychaeta</taxon>
        <taxon>Sedentaria</taxon>
        <taxon>Canalipalpata</taxon>
        <taxon>Sabellida</taxon>
        <taxon>Siboglinidae</taxon>
        <taxon>Ridgeia</taxon>
    </lineage>
</organism>
<accession>A0AAD9KHC7</accession>
<keyword evidence="6" id="KW-0418">Kinase</keyword>
<dbReference type="InterPro" id="IPR000157">
    <property type="entry name" value="TIR_dom"/>
</dbReference>
<keyword evidence="5" id="KW-0547">Nucleotide-binding</keyword>
<name>A0AAD9KHC7_RIDPI</name>
<keyword evidence="14" id="KW-1185">Reference proteome</keyword>
<dbReference type="InterPro" id="IPR020859">
    <property type="entry name" value="ROC"/>
</dbReference>
<dbReference type="Gene3D" id="1.10.10.10">
    <property type="entry name" value="Winged helix-like DNA-binding domain superfamily/Winged helix DNA-binding domain"/>
    <property type="match status" value="1"/>
</dbReference>
<dbReference type="SUPFAM" id="SSF52058">
    <property type="entry name" value="L domain-like"/>
    <property type="match status" value="1"/>
</dbReference>
<evidence type="ECO:0000259" key="12">
    <source>
        <dbReference type="PROSITE" id="PS51424"/>
    </source>
</evidence>
<dbReference type="SMART" id="SM00175">
    <property type="entry name" value="RAB"/>
    <property type="match status" value="1"/>
</dbReference>
<dbReference type="InterPro" id="IPR057263">
    <property type="entry name" value="COR-B"/>
</dbReference>
<evidence type="ECO:0000256" key="8">
    <source>
        <dbReference type="ARBA" id="ARBA00023134"/>
    </source>
</evidence>